<keyword evidence="1" id="KW-1133">Transmembrane helix</keyword>
<dbReference type="EMBL" id="MU150393">
    <property type="protein sequence ID" value="KAF9456975.1"/>
    <property type="molecule type" value="Genomic_DNA"/>
</dbReference>
<keyword evidence="1" id="KW-0472">Membrane</keyword>
<evidence type="ECO:0000256" key="1">
    <source>
        <dbReference type="SAM" id="Phobius"/>
    </source>
</evidence>
<organism evidence="2 3">
    <name type="scientific">Collybia nuda</name>
    <dbReference type="NCBI Taxonomy" id="64659"/>
    <lineage>
        <taxon>Eukaryota</taxon>
        <taxon>Fungi</taxon>
        <taxon>Dikarya</taxon>
        <taxon>Basidiomycota</taxon>
        <taxon>Agaricomycotina</taxon>
        <taxon>Agaricomycetes</taxon>
        <taxon>Agaricomycetidae</taxon>
        <taxon>Agaricales</taxon>
        <taxon>Tricholomatineae</taxon>
        <taxon>Clitocybaceae</taxon>
        <taxon>Collybia</taxon>
    </lineage>
</organism>
<evidence type="ECO:0000313" key="2">
    <source>
        <dbReference type="EMBL" id="KAF9456975.1"/>
    </source>
</evidence>
<dbReference type="AlphaFoldDB" id="A0A9P5XUA8"/>
<dbReference type="Proteomes" id="UP000807353">
    <property type="component" value="Unassembled WGS sequence"/>
</dbReference>
<gene>
    <name evidence="2" type="ORF">BDZ94DRAFT_1274349</name>
</gene>
<sequence>MLYFYLGIINRRLYKFWKSIFVSFYFLTLNIRCDLIILNSPLASAFNYSKIFFDRRQN</sequence>
<keyword evidence="3" id="KW-1185">Reference proteome</keyword>
<protein>
    <submittedName>
        <fullName evidence="2">Uncharacterized protein</fullName>
    </submittedName>
</protein>
<accession>A0A9P5XUA8</accession>
<name>A0A9P5XUA8_9AGAR</name>
<comment type="caution">
    <text evidence="2">The sequence shown here is derived from an EMBL/GenBank/DDBJ whole genome shotgun (WGS) entry which is preliminary data.</text>
</comment>
<proteinExistence type="predicted"/>
<keyword evidence="1" id="KW-0812">Transmembrane</keyword>
<reference evidence="2" key="1">
    <citation type="submission" date="2020-11" db="EMBL/GenBank/DDBJ databases">
        <authorList>
            <consortium name="DOE Joint Genome Institute"/>
            <person name="Ahrendt S."/>
            <person name="Riley R."/>
            <person name="Andreopoulos W."/>
            <person name="Labutti K."/>
            <person name="Pangilinan J."/>
            <person name="Ruiz-Duenas F.J."/>
            <person name="Barrasa J.M."/>
            <person name="Sanchez-Garcia M."/>
            <person name="Camarero S."/>
            <person name="Miyauchi S."/>
            <person name="Serrano A."/>
            <person name="Linde D."/>
            <person name="Babiker R."/>
            <person name="Drula E."/>
            <person name="Ayuso-Fernandez I."/>
            <person name="Pacheco R."/>
            <person name="Padilla G."/>
            <person name="Ferreira P."/>
            <person name="Barriuso J."/>
            <person name="Kellner H."/>
            <person name="Castanera R."/>
            <person name="Alfaro M."/>
            <person name="Ramirez L."/>
            <person name="Pisabarro A.G."/>
            <person name="Kuo A."/>
            <person name="Tritt A."/>
            <person name="Lipzen A."/>
            <person name="He G."/>
            <person name="Yan M."/>
            <person name="Ng V."/>
            <person name="Cullen D."/>
            <person name="Martin F."/>
            <person name="Rosso M.-N."/>
            <person name="Henrissat B."/>
            <person name="Hibbett D."/>
            <person name="Martinez A.T."/>
            <person name="Grigoriev I.V."/>
        </authorList>
    </citation>
    <scope>NUCLEOTIDE SEQUENCE</scope>
    <source>
        <strain evidence="2">CBS 247.69</strain>
    </source>
</reference>
<evidence type="ECO:0000313" key="3">
    <source>
        <dbReference type="Proteomes" id="UP000807353"/>
    </source>
</evidence>
<feature type="transmembrane region" description="Helical" evidence="1">
    <location>
        <begin position="20"/>
        <end position="38"/>
    </location>
</feature>